<feature type="compositionally biased region" description="Basic and acidic residues" evidence="2">
    <location>
        <begin position="26"/>
        <end position="50"/>
    </location>
</feature>
<comment type="similarity">
    <text evidence="1">Belongs to the FAM32 family.</text>
</comment>
<dbReference type="PANTHER" id="PTHR13282">
    <property type="entry name" value="PROTEIN FAM32A"/>
    <property type="match status" value="1"/>
</dbReference>
<dbReference type="OrthoDB" id="205403at2759"/>
<dbReference type="InParanoid" id="A0A7M7J5B6"/>
<dbReference type="Pfam" id="PF08555">
    <property type="entry name" value="FAM32A"/>
    <property type="match status" value="1"/>
</dbReference>
<name>A0A7M7J5B6_VARDE</name>
<dbReference type="GeneID" id="111244345"/>
<dbReference type="InterPro" id="IPR013865">
    <property type="entry name" value="FAM32A"/>
</dbReference>
<dbReference type="GO" id="GO:0005730">
    <property type="term" value="C:nucleolus"/>
    <property type="evidence" value="ECO:0007669"/>
    <property type="project" value="TreeGrafter"/>
</dbReference>
<dbReference type="Proteomes" id="UP000594260">
    <property type="component" value="Unplaced"/>
</dbReference>
<evidence type="ECO:0000256" key="1">
    <source>
        <dbReference type="ARBA" id="ARBA00008948"/>
    </source>
</evidence>
<dbReference type="AlphaFoldDB" id="A0A7M7J5B6"/>
<keyword evidence="4" id="KW-1185">Reference proteome</keyword>
<dbReference type="FunCoup" id="A0A7M7J5B6">
    <property type="interactions" value="42"/>
</dbReference>
<accession>A0A7M7J5B6</accession>
<dbReference type="RefSeq" id="XP_022647080.1">
    <property type="nucleotide sequence ID" value="XM_022791345.1"/>
</dbReference>
<feature type="region of interest" description="Disordered" evidence="2">
    <location>
        <begin position="15"/>
        <end position="68"/>
    </location>
</feature>
<dbReference type="KEGG" id="vde:111244345"/>
<dbReference type="EnsemblMetazoa" id="XM_022791345">
    <property type="protein sequence ID" value="XP_022647080"/>
    <property type="gene ID" value="LOC111244345"/>
</dbReference>
<evidence type="ECO:0000313" key="4">
    <source>
        <dbReference type="Proteomes" id="UP000594260"/>
    </source>
</evidence>
<sequence>MSEYFVSEGALKLNGFKKKKKKSKKSKDSKNLEAHMSRTDHHSTDEDKSENVASSSSLRQSKEGPRLITCQLTKAQRTFKKMQEKKKLERIMEKASKSHRQRVEEFNAKLDNLSEHYDIPKVSWTK</sequence>
<reference evidence="3" key="1">
    <citation type="submission" date="2021-01" db="UniProtKB">
        <authorList>
            <consortium name="EnsemblMetazoa"/>
        </authorList>
    </citation>
    <scope>IDENTIFICATION</scope>
</reference>
<dbReference type="PANTHER" id="PTHR13282:SF6">
    <property type="entry name" value="PROTEIN FAM32A"/>
    <property type="match status" value="1"/>
</dbReference>
<protein>
    <recommendedName>
        <fullName evidence="5">Protein FAM32A</fullName>
    </recommendedName>
</protein>
<proteinExistence type="inferred from homology"/>
<evidence type="ECO:0000256" key="2">
    <source>
        <dbReference type="SAM" id="MobiDB-lite"/>
    </source>
</evidence>
<evidence type="ECO:0008006" key="5">
    <source>
        <dbReference type="Google" id="ProtNLM"/>
    </source>
</evidence>
<evidence type="ECO:0000313" key="3">
    <source>
        <dbReference type="EnsemblMetazoa" id="XP_022647080"/>
    </source>
</evidence>
<organism evidence="3 4">
    <name type="scientific">Varroa destructor</name>
    <name type="common">Honeybee mite</name>
    <dbReference type="NCBI Taxonomy" id="109461"/>
    <lineage>
        <taxon>Eukaryota</taxon>
        <taxon>Metazoa</taxon>
        <taxon>Ecdysozoa</taxon>
        <taxon>Arthropoda</taxon>
        <taxon>Chelicerata</taxon>
        <taxon>Arachnida</taxon>
        <taxon>Acari</taxon>
        <taxon>Parasitiformes</taxon>
        <taxon>Mesostigmata</taxon>
        <taxon>Gamasina</taxon>
        <taxon>Dermanyssoidea</taxon>
        <taxon>Varroidae</taxon>
        <taxon>Varroa</taxon>
    </lineage>
</organism>
<feature type="compositionally biased region" description="Basic residues" evidence="2">
    <location>
        <begin position="15"/>
        <end position="25"/>
    </location>
</feature>